<organism evidence="2 3">
    <name type="scientific">Toxoplasma gondii GAB2-2007-GAL-DOM2</name>
    <dbReference type="NCBI Taxonomy" id="1130820"/>
    <lineage>
        <taxon>Eukaryota</taxon>
        <taxon>Sar</taxon>
        <taxon>Alveolata</taxon>
        <taxon>Apicomplexa</taxon>
        <taxon>Conoidasida</taxon>
        <taxon>Coccidia</taxon>
        <taxon>Eucoccidiorida</taxon>
        <taxon>Eimeriorina</taxon>
        <taxon>Sarcocystidae</taxon>
        <taxon>Toxoplasma</taxon>
    </lineage>
</organism>
<evidence type="ECO:0000256" key="1">
    <source>
        <dbReference type="SAM" id="MobiDB-lite"/>
    </source>
</evidence>
<evidence type="ECO:0008006" key="4">
    <source>
        <dbReference type="Google" id="ProtNLM"/>
    </source>
</evidence>
<comment type="caution">
    <text evidence="2">The sequence shown here is derived from an EMBL/GenBank/DDBJ whole genome shotgun (WGS) entry which is preliminary data.</text>
</comment>
<sequence>MTRDLGDFFSGSGAEQEWQLRSGTRTQGRARENQRAASPTSKAPFSGDPPWAETASWRGANRPNDSEEQRRSRKDASTSFVAATRESDRTLMKTQHKLTSDPGVQTPDDTRGTFKSTSEDSAAQFEPFTSPQGEAALPSAVADCHFPSKTPRREPRSKGKWSRNAENEERVRFDASPNEEDVRSLLKQARSSKRQIVYSAENDEGNVEYKLFLSKLTPTKLAHRTTQMRYRLHEGAGVCFYLLGVTDDGLGVGISSRCMRASLQAVELMASSLAASAVVVYLKRVVEEAKGKRDKEEQEEKTERDRDEPKTRRARQFNREVEQSDGKHEKEEAELCETSEEGNVDWETVLERSETNGVRWIACVRVTQNGLTTSTVPSRATAQPAVSPDGLGAQRAGAVRVAVLGAHGAGKSSLVAVLAEEGTLDDGE</sequence>
<feature type="compositionally biased region" description="Basic and acidic residues" evidence="1">
    <location>
        <begin position="290"/>
        <end position="333"/>
    </location>
</feature>
<reference evidence="2 3" key="1">
    <citation type="submission" date="2014-02" db="EMBL/GenBank/DDBJ databases">
        <authorList>
            <person name="Sibley D."/>
            <person name="Venepally P."/>
            <person name="Karamycheva S."/>
            <person name="Hadjithomas M."/>
            <person name="Khan A."/>
            <person name="Brunk B."/>
            <person name="Roos D."/>
            <person name="Caler E."/>
            <person name="Lorenzi H."/>
        </authorList>
    </citation>
    <scope>NUCLEOTIDE SEQUENCE [LARGE SCALE GENOMIC DNA]</scope>
    <source>
        <strain evidence="2 3">GAB2-2007-GAL-DOM2</strain>
    </source>
</reference>
<dbReference type="VEuPathDB" id="ToxoDB:TGDOM2_255280"/>
<dbReference type="Proteomes" id="UP000028837">
    <property type="component" value="Unassembled WGS sequence"/>
</dbReference>
<evidence type="ECO:0000313" key="2">
    <source>
        <dbReference type="EMBL" id="KFG30066.1"/>
    </source>
</evidence>
<feature type="compositionally biased region" description="Basic and acidic residues" evidence="1">
    <location>
        <begin position="151"/>
        <end position="173"/>
    </location>
</feature>
<dbReference type="PANTHER" id="PTHR43721:SF9">
    <property type="entry name" value="GTP-BINDING PROTEIN 1"/>
    <property type="match status" value="1"/>
</dbReference>
<accession>A0A086JD48</accession>
<feature type="region of interest" description="Disordered" evidence="1">
    <location>
        <begin position="290"/>
        <end position="340"/>
    </location>
</feature>
<dbReference type="PANTHER" id="PTHR43721">
    <property type="entry name" value="ELONGATION FACTOR TU-RELATED"/>
    <property type="match status" value="1"/>
</dbReference>
<feature type="compositionally biased region" description="Basic and acidic residues" evidence="1">
    <location>
        <begin position="64"/>
        <end position="76"/>
    </location>
</feature>
<name>A0A086JD48_TOXGO</name>
<dbReference type="EMBL" id="AHZU02001672">
    <property type="protein sequence ID" value="KFG30066.1"/>
    <property type="molecule type" value="Genomic_DNA"/>
</dbReference>
<dbReference type="InterPro" id="IPR050055">
    <property type="entry name" value="EF-Tu_GTPase"/>
</dbReference>
<feature type="compositionally biased region" description="Polar residues" evidence="1">
    <location>
        <begin position="113"/>
        <end position="132"/>
    </location>
</feature>
<evidence type="ECO:0000313" key="3">
    <source>
        <dbReference type="Proteomes" id="UP000028837"/>
    </source>
</evidence>
<gene>
    <name evidence="2" type="ORF">TGDOM2_255280</name>
</gene>
<dbReference type="AlphaFoldDB" id="A0A086JD48"/>
<dbReference type="GO" id="GO:0003746">
    <property type="term" value="F:translation elongation factor activity"/>
    <property type="evidence" value="ECO:0007669"/>
    <property type="project" value="TreeGrafter"/>
</dbReference>
<proteinExistence type="predicted"/>
<feature type="region of interest" description="Disordered" evidence="1">
    <location>
        <begin position="1"/>
        <end position="179"/>
    </location>
</feature>
<dbReference type="OrthoDB" id="248233at2759"/>
<protein>
    <recommendedName>
        <fullName evidence="4">Elongation factor Tu GTP binding domain-containing protein</fullName>
    </recommendedName>
</protein>